<sequence length="486" mass="55483">MLQKKKRKYTGFSHYRISSLCPKMPPRFLKTPTLSTAKTILLLLSAAFIIYVLFFRVSPNAPSLLCSHSTLSPTTRRHVLFAIASSSASWSRRKPYVRLWYRPNSTRAFAFVDRIAPDFASADPSVPPVIVSNDTSRFPYTFRGGLRSAIRVARVVKEVVERDEPDVRWYVFGDDDTLFFVNNLVKTLGKYDHERWFYIGSNSENYGQNLNNSFEMAFGGGGFAISHSLARVLAGVLDSCLTRYGHLYGSDARIWSCLAELGVGLTHEPGFHQVDMRGNLFGFLSAHALSPIVSLHHLDATDPIFPTMNNTRALNHLFEAVNVDPGRIFQQIVCYDRSHSLTMSVSWGFAIQVFEGNRLLPDLLSLPRTFMSWRRAATIDANRYLFNTRDYPKDPCKRNIFYMQNLRSSKNNVLTNYTRKMVTGCRASDAIKNLRQIRVFSQKLELDVEEMKAPRRQCCDVISYSKESMLLEIRQCGVDELISMYF</sequence>
<dbReference type="Proteomes" id="UP000504603">
    <property type="component" value="Unplaced"/>
</dbReference>
<organism evidence="2 3">
    <name type="scientific">Momordica charantia</name>
    <name type="common">Bitter gourd</name>
    <name type="synonym">Balsam pear</name>
    <dbReference type="NCBI Taxonomy" id="3673"/>
    <lineage>
        <taxon>Eukaryota</taxon>
        <taxon>Viridiplantae</taxon>
        <taxon>Streptophyta</taxon>
        <taxon>Embryophyta</taxon>
        <taxon>Tracheophyta</taxon>
        <taxon>Spermatophyta</taxon>
        <taxon>Magnoliopsida</taxon>
        <taxon>eudicotyledons</taxon>
        <taxon>Gunneridae</taxon>
        <taxon>Pentapetalae</taxon>
        <taxon>rosids</taxon>
        <taxon>fabids</taxon>
        <taxon>Cucurbitales</taxon>
        <taxon>Cucurbitaceae</taxon>
        <taxon>Momordiceae</taxon>
        <taxon>Momordica</taxon>
    </lineage>
</organism>
<dbReference type="PANTHER" id="PTHR10811">
    <property type="entry name" value="FRINGE-RELATED"/>
    <property type="match status" value="1"/>
</dbReference>
<keyword evidence="1" id="KW-0472">Membrane</keyword>
<dbReference type="Gene3D" id="3.90.550.50">
    <property type="match status" value="1"/>
</dbReference>
<accession>A0A6J1C4U2</accession>
<evidence type="ECO:0000256" key="1">
    <source>
        <dbReference type="SAM" id="Phobius"/>
    </source>
</evidence>
<keyword evidence="1" id="KW-1133">Transmembrane helix</keyword>
<evidence type="ECO:0000313" key="2">
    <source>
        <dbReference type="Proteomes" id="UP000504603"/>
    </source>
</evidence>
<dbReference type="OrthoDB" id="421979at2759"/>
<dbReference type="GeneID" id="111007929"/>
<proteinExistence type="predicted"/>
<keyword evidence="1" id="KW-0812">Transmembrane</keyword>
<dbReference type="InterPro" id="IPR006740">
    <property type="entry name" value="DUF604"/>
</dbReference>
<feature type="transmembrane region" description="Helical" evidence="1">
    <location>
        <begin position="39"/>
        <end position="57"/>
    </location>
</feature>
<reference evidence="3" key="1">
    <citation type="submission" date="2025-08" db="UniProtKB">
        <authorList>
            <consortium name="RefSeq"/>
        </authorList>
    </citation>
    <scope>IDENTIFICATION</scope>
    <source>
        <strain evidence="3">OHB3-1</strain>
    </source>
</reference>
<dbReference type="RefSeq" id="XP_022136172.1">
    <property type="nucleotide sequence ID" value="XM_022280480.1"/>
</dbReference>
<dbReference type="KEGG" id="mcha:111007929"/>
<evidence type="ECO:0000313" key="3">
    <source>
        <dbReference type="RefSeq" id="XP_022136172.1"/>
    </source>
</evidence>
<gene>
    <name evidence="3" type="primary">LOC111007929</name>
</gene>
<dbReference type="FunFam" id="3.90.550.50:FF:000030">
    <property type="entry name" value="Fringe-related protein"/>
    <property type="match status" value="1"/>
</dbReference>
<keyword evidence="2" id="KW-1185">Reference proteome</keyword>
<name>A0A6J1C4U2_MOMCH</name>
<dbReference type="AlphaFoldDB" id="A0A6J1C4U2"/>
<dbReference type="Pfam" id="PF04646">
    <property type="entry name" value="DUF604"/>
    <property type="match status" value="1"/>
</dbReference>
<protein>
    <submittedName>
        <fullName evidence="3">Uncharacterized protein LOC111007929</fullName>
    </submittedName>
</protein>